<dbReference type="Proteomes" id="UP000282106">
    <property type="component" value="Unassembled WGS sequence"/>
</dbReference>
<dbReference type="EMBL" id="RJVO01000002">
    <property type="protein sequence ID" value="ROH91735.1"/>
    <property type="molecule type" value="Genomic_DNA"/>
</dbReference>
<gene>
    <name evidence="2" type="ORF">ED208_04940</name>
</gene>
<feature type="compositionally biased region" description="Basic residues" evidence="1">
    <location>
        <begin position="251"/>
        <end position="260"/>
    </location>
</feature>
<name>A0A3N0VGC7_9GAMM</name>
<feature type="compositionally biased region" description="Polar residues" evidence="1">
    <location>
        <begin position="261"/>
        <end position="278"/>
    </location>
</feature>
<dbReference type="InParanoid" id="A0A3N0VGC7"/>
<evidence type="ECO:0000256" key="1">
    <source>
        <dbReference type="SAM" id="MobiDB-lite"/>
    </source>
</evidence>
<feature type="region of interest" description="Disordered" evidence="1">
    <location>
        <begin position="89"/>
        <end position="111"/>
    </location>
</feature>
<feature type="region of interest" description="Disordered" evidence="1">
    <location>
        <begin position="169"/>
        <end position="197"/>
    </location>
</feature>
<comment type="caution">
    <text evidence="2">The sequence shown here is derived from an EMBL/GenBank/DDBJ whole genome shotgun (WGS) entry which is preliminary data.</text>
</comment>
<organism evidence="2 3">
    <name type="scientific">Stagnimonas aquatica</name>
    <dbReference type="NCBI Taxonomy" id="2689987"/>
    <lineage>
        <taxon>Bacteria</taxon>
        <taxon>Pseudomonadati</taxon>
        <taxon>Pseudomonadota</taxon>
        <taxon>Gammaproteobacteria</taxon>
        <taxon>Nevskiales</taxon>
        <taxon>Nevskiaceae</taxon>
        <taxon>Stagnimonas</taxon>
    </lineage>
</organism>
<feature type="region of interest" description="Disordered" evidence="1">
    <location>
        <begin position="251"/>
        <end position="294"/>
    </location>
</feature>
<proteinExistence type="predicted"/>
<accession>A0A3N0VGC7</accession>
<feature type="compositionally biased region" description="Basic and acidic residues" evidence="1">
    <location>
        <begin position="187"/>
        <end position="196"/>
    </location>
</feature>
<protein>
    <submittedName>
        <fullName evidence="2">Uncharacterized protein</fullName>
    </submittedName>
</protein>
<evidence type="ECO:0000313" key="2">
    <source>
        <dbReference type="EMBL" id="ROH91735.1"/>
    </source>
</evidence>
<reference evidence="2 3" key="1">
    <citation type="submission" date="2018-10" db="EMBL/GenBank/DDBJ databases">
        <authorList>
            <person name="Chen W.-M."/>
        </authorList>
    </citation>
    <scope>NUCLEOTIDE SEQUENCE [LARGE SCALE GENOMIC DNA]</scope>
    <source>
        <strain evidence="2 3">THS-13</strain>
    </source>
</reference>
<keyword evidence="3" id="KW-1185">Reference proteome</keyword>
<sequence>MRAVAASRPAAWWWFARSRSFRCAGPGSFFSPIGDSLFFAPAKKSKQKKAGPCVAPLRGALRCSWPGGRARTRRPIGASDMRALPYPPSTALLGATKGTGTSTARRSSPAATSKATAGACFARARLAQQTSRSAVDVAFDVAVAGDVAFDLPSPFVAPRVSWEALRIALNGNPPQRTPGPRPGRRGPKGDNSERLFEAPIGRRVRERPLWAEHRREPPKGALRRGVLSFAVGMACHANPLTVSLQEQRKVSRQKAKKRQQTAHTKQSANARTTSTAHQQLAKAQAVHSESRPAA</sequence>
<dbReference type="AlphaFoldDB" id="A0A3N0VGC7"/>
<evidence type="ECO:0000313" key="3">
    <source>
        <dbReference type="Proteomes" id="UP000282106"/>
    </source>
</evidence>